<evidence type="ECO:0000313" key="2">
    <source>
        <dbReference type="EMBL" id="SPL65980.1"/>
    </source>
</evidence>
<reference evidence="3" key="1">
    <citation type="submission" date="2017-12" db="EMBL/GenBank/DDBJ databases">
        <authorList>
            <person name="Diaz M."/>
        </authorList>
    </citation>
    <scope>NUCLEOTIDE SEQUENCE [LARGE SCALE GENOMIC DNA]</scope>
    <source>
        <strain evidence="3">FI11154</strain>
    </source>
</reference>
<name>A0A2P9HQB4_9HYPH</name>
<dbReference type="AlphaFoldDB" id="A0A2P9HQB4"/>
<dbReference type="SUPFAM" id="SSF54637">
    <property type="entry name" value="Thioesterase/thiol ester dehydrase-isomerase"/>
    <property type="match status" value="1"/>
</dbReference>
<dbReference type="PANTHER" id="PTHR43664">
    <property type="entry name" value="MONOAMINE OXIDASE-RELATED"/>
    <property type="match status" value="1"/>
</dbReference>
<dbReference type="InterPro" id="IPR052342">
    <property type="entry name" value="MCH/BMMD"/>
</dbReference>
<protein>
    <submittedName>
        <fullName evidence="2">MaoC-like dehydratase</fullName>
    </submittedName>
</protein>
<dbReference type="CDD" id="cd03454">
    <property type="entry name" value="YdeM"/>
    <property type="match status" value="1"/>
</dbReference>
<sequence>MMSYLEDNLGREQDIGSYTFTAEEIIDFATKYDPQPFHLDAEAAKNSLFGGLCASGWHTTAVFMKLNVASIVQATNEALKRGETPPVFGPSPGFENLKWSKPVYAGDTITFKRTVHAMRALASRPGWSMLTMSLRAHNQNGEDVLSFDNAAMVKLPPKLDA</sequence>
<accession>A0A2P9HQB4</accession>
<gene>
    <name evidence="2" type="ORF">OHAE_1847</name>
</gene>
<organism evidence="2 3">
    <name type="scientific">Ochrobactrum soli</name>
    <dbReference type="NCBI Taxonomy" id="2448455"/>
    <lineage>
        <taxon>Bacteria</taxon>
        <taxon>Pseudomonadati</taxon>
        <taxon>Pseudomonadota</taxon>
        <taxon>Alphaproteobacteria</taxon>
        <taxon>Hyphomicrobiales</taxon>
        <taxon>Brucellaceae</taxon>
        <taxon>Brucella/Ochrobactrum group</taxon>
        <taxon>Ochrobactrum</taxon>
    </lineage>
</organism>
<dbReference type="PANTHER" id="PTHR43664:SF1">
    <property type="entry name" value="BETA-METHYLMALYL-COA DEHYDRATASE"/>
    <property type="match status" value="1"/>
</dbReference>
<dbReference type="Gene3D" id="3.10.129.10">
    <property type="entry name" value="Hotdog Thioesterase"/>
    <property type="match status" value="1"/>
</dbReference>
<dbReference type="InterPro" id="IPR002539">
    <property type="entry name" value="MaoC-like_dom"/>
</dbReference>
<dbReference type="Pfam" id="PF01575">
    <property type="entry name" value="MaoC_dehydratas"/>
    <property type="match status" value="1"/>
</dbReference>
<dbReference type="Proteomes" id="UP000246073">
    <property type="component" value="Unassembled WGS sequence"/>
</dbReference>
<dbReference type="EMBL" id="OOFM01000005">
    <property type="protein sequence ID" value="SPL65980.1"/>
    <property type="molecule type" value="Genomic_DNA"/>
</dbReference>
<evidence type="ECO:0000259" key="1">
    <source>
        <dbReference type="Pfam" id="PF01575"/>
    </source>
</evidence>
<evidence type="ECO:0000313" key="3">
    <source>
        <dbReference type="Proteomes" id="UP000246073"/>
    </source>
</evidence>
<dbReference type="InterPro" id="IPR029069">
    <property type="entry name" value="HotDog_dom_sf"/>
</dbReference>
<proteinExistence type="predicted"/>
<feature type="domain" description="MaoC-like" evidence="1">
    <location>
        <begin position="11"/>
        <end position="120"/>
    </location>
</feature>